<keyword evidence="3" id="KW-1185">Reference proteome</keyword>
<feature type="compositionally biased region" description="Basic residues" evidence="1">
    <location>
        <begin position="145"/>
        <end position="158"/>
    </location>
</feature>
<sequence>MELVYAAVMKKKQHQEEDDTWESCRCSTWNRYLLPCSHRIQLGVPLSITQIDPRWWVHPEFPPVNVAFQRIDAAILLELKDPVATLPRKGRPKGTRRLQTSAEVVQKIADRIEKVRRCGSCKNTGHDRRKCPKLLSNLIITEMRRRQKNKRSPRHGRTTRPNYKMMNRFPGTTAIIAMMKSRKCGLMYSAFLRMESEDVEKFGQW</sequence>
<evidence type="ECO:0000313" key="3">
    <source>
        <dbReference type="Proteomes" id="UP000094385"/>
    </source>
</evidence>
<protein>
    <recommendedName>
        <fullName evidence="4">SWIM-type domain-containing protein</fullName>
    </recommendedName>
</protein>
<evidence type="ECO:0000256" key="1">
    <source>
        <dbReference type="SAM" id="MobiDB-lite"/>
    </source>
</evidence>
<evidence type="ECO:0000313" key="2">
    <source>
        <dbReference type="EMBL" id="ODQ74066.1"/>
    </source>
</evidence>
<reference evidence="2 3" key="1">
    <citation type="journal article" date="2016" name="Proc. Natl. Acad. Sci. U.S.A.">
        <title>Comparative genomics of biotechnologically important yeasts.</title>
        <authorList>
            <person name="Riley R."/>
            <person name="Haridas S."/>
            <person name="Wolfe K.H."/>
            <person name="Lopes M.R."/>
            <person name="Hittinger C.T."/>
            <person name="Goeker M."/>
            <person name="Salamov A.A."/>
            <person name="Wisecaver J.H."/>
            <person name="Long T.M."/>
            <person name="Calvey C.H."/>
            <person name="Aerts A.L."/>
            <person name="Barry K.W."/>
            <person name="Choi C."/>
            <person name="Clum A."/>
            <person name="Coughlan A.Y."/>
            <person name="Deshpande S."/>
            <person name="Douglass A.P."/>
            <person name="Hanson S.J."/>
            <person name="Klenk H.-P."/>
            <person name="LaButti K.M."/>
            <person name="Lapidus A."/>
            <person name="Lindquist E.A."/>
            <person name="Lipzen A.M."/>
            <person name="Meier-Kolthoff J.P."/>
            <person name="Ohm R.A."/>
            <person name="Otillar R.P."/>
            <person name="Pangilinan J.L."/>
            <person name="Peng Y."/>
            <person name="Rokas A."/>
            <person name="Rosa C.A."/>
            <person name="Scheuner C."/>
            <person name="Sibirny A.A."/>
            <person name="Slot J.C."/>
            <person name="Stielow J.B."/>
            <person name="Sun H."/>
            <person name="Kurtzman C.P."/>
            <person name="Blackwell M."/>
            <person name="Grigoriev I.V."/>
            <person name="Jeffries T.W."/>
        </authorList>
    </citation>
    <scope>NUCLEOTIDE SEQUENCE [LARGE SCALE GENOMIC DNA]</scope>
    <source>
        <strain evidence="2 3">NRRL Y-11557</strain>
    </source>
</reference>
<evidence type="ECO:0008006" key="4">
    <source>
        <dbReference type="Google" id="ProtNLM"/>
    </source>
</evidence>
<accession>A0A1E3Q8S6</accession>
<organism evidence="2 3">
    <name type="scientific">Lipomyces starkeyi NRRL Y-11557</name>
    <dbReference type="NCBI Taxonomy" id="675824"/>
    <lineage>
        <taxon>Eukaryota</taxon>
        <taxon>Fungi</taxon>
        <taxon>Dikarya</taxon>
        <taxon>Ascomycota</taxon>
        <taxon>Saccharomycotina</taxon>
        <taxon>Lipomycetes</taxon>
        <taxon>Lipomycetales</taxon>
        <taxon>Lipomycetaceae</taxon>
        <taxon>Lipomyces</taxon>
    </lineage>
</organism>
<feature type="region of interest" description="Disordered" evidence="1">
    <location>
        <begin position="144"/>
        <end position="165"/>
    </location>
</feature>
<dbReference type="Proteomes" id="UP000094385">
    <property type="component" value="Unassembled WGS sequence"/>
</dbReference>
<dbReference type="OrthoDB" id="1841386at2759"/>
<dbReference type="EMBL" id="KV454292">
    <property type="protein sequence ID" value="ODQ74066.1"/>
    <property type="molecule type" value="Genomic_DNA"/>
</dbReference>
<proteinExistence type="predicted"/>
<name>A0A1E3Q8S6_LIPST</name>
<dbReference type="AlphaFoldDB" id="A0A1E3Q8S6"/>
<gene>
    <name evidence="2" type="ORF">LIPSTDRAFT_244391</name>
</gene>